<accession>A0A067PKU1</accession>
<keyword evidence="3" id="KW-1185">Reference proteome</keyword>
<dbReference type="STRING" id="933084.A0A067PKU1"/>
<sequence length="926" mass="104554">MEEDIKGAPCSTSGIRHVVLRVARTVRTVANWFRLSRLYRGRPTSVPDATLEANSYCVPTSAIAGSSPQCSICQIIALYLNLNAWRYDHHFWMKGKGGWREQSITIGIPTGKKPTQTSRCKDAAAQCRINRHEPLEDPPVEHAIEGAHFAIPGFHTQSICEVIVETTSSDPAARDFHWHPFLLQHTPPGTDNPSETVYGEIYTSQAFRDLDQELQCSLPEPDCDLSQVVAALMFWSDATHLVQFRQSKAWPWYLYFGNQLKYTHAKPTAHATHHVAYLPTIPDEIQDFIRDLKAGKAASKQLMTHCHCKIFQAGWDMLLDEEFMHAYVHGIVVDCIDGIRRQIYPRILTYSADYPEKMLIATLRDKGRCPCPRCLVTFDTIPSLGTPHDREAHSEARQQLVANARKLIYKQGYVVTSEHVDALLKEQSLVPTKNTFSSKLLLLGFNIFAMLVVDLLHEFEPGVWKGVFAHLICCAMPCFDGLFPEPHNTIIQDLLFVLGYWRFLAKLRMHTDSSLTVLNDTTTALGMELRRFEAVTCRAFITKETEAKCAACRHAEARQVARFGQAPTGVASPAGHHQQQFNLRTIKTHALGDYADVIGGLVKLDALETAMHSMAHKLQLAGVDIPGVQHQPILTPILKPEDHHHIAVEQGTKNCIYLPEWFANHLHDPALEIFSSDDHTSIVIKDNCLYQHAIARINFTTYNVQRDEDIIHPHFDKPDIMVLTAANSGESLWAYARVVGIFHVNVLQPPALNSRRIEFLWVRWFERDESHVSGAASHRLEWLTFVQEGCRDAFSFINPADIIHGCHLIPSYRHGWTDTLLSPSLARNHEGDWKYHLVMCFVDQDMAMHHLGLSVGHVEGRAPVPETGILALYSVDELQKNEPPTVHQPDPQEDEENDDLEQDLDGGYRGDDHLDEEGVLDSYSDL</sequence>
<dbReference type="Pfam" id="PF18759">
    <property type="entry name" value="Plavaka"/>
    <property type="match status" value="1"/>
</dbReference>
<feature type="region of interest" description="Disordered" evidence="1">
    <location>
        <begin position="880"/>
        <end position="926"/>
    </location>
</feature>
<dbReference type="InParanoid" id="A0A067PKU1"/>
<dbReference type="Proteomes" id="UP000027265">
    <property type="component" value="Unassembled WGS sequence"/>
</dbReference>
<dbReference type="AlphaFoldDB" id="A0A067PKU1"/>
<gene>
    <name evidence="2" type="ORF">JAAARDRAFT_60806</name>
</gene>
<organism evidence="2 3">
    <name type="scientific">Jaapia argillacea MUCL 33604</name>
    <dbReference type="NCBI Taxonomy" id="933084"/>
    <lineage>
        <taxon>Eukaryota</taxon>
        <taxon>Fungi</taxon>
        <taxon>Dikarya</taxon>
        <taxon>Basidiomycota</taxon>
        <taxon>Agaricomycotina</taxon>
        <taxon>Agaricomycetes</taxon>
        <taxon>Agaricomycetidae</taxon>
        <taxon>Jaapiales</taxon>
        <taxon>Jaapiaceae</taxon>
        <taxon>Jaapia</taxon>
    </lineage>
</organism>
<dbReference type="EMBL" id="KL197729">
    <property type="protein sequence ID" value="KDQ54440.1"/>
    <property type="molecule type" value="Genomic_DNA"/>
</dbReference>
<proteinExistence type="predicted"/>
<protein>
    <submittedName>
        <fullName evidence="2">Uncharacterized protein</fullName>
    </submittedName>
</protein>
<dbReference type="InterPro" id="IPR041078">
    <property type="entry name" value="Plavaka"/>
</dbReference>
<evidence type="ECO:0000313" key="3">
    <source>
        <dbReference type="Proteomes" id="UP000027265"/>
    </source>
</evidence>
<evidence type="ECO:0000256" key="1">
    <source>
        <dbReference type="SAM" id="MobiDB-lite"/>
    </source>
</evidence>
<feature type="compositionally biased region" description="Acidic residues" evidence="1">
    <location>
        <begin position="891"/>
        <end position="904"/>
    </location>
</feature>
<reference evidence="3" key="1">
    <citation type="journal article" date="2014" name="Proc. Natl. Acad. Sci. U.S.A.">
        <title>Extensive sampling of basidiomycete genomes demonstrates inadequacy of the white-rot/brown-rot paradigm for wood decay fungi.</title>
        <authorList>
            <person name="Riley R."/>
            <person name="Salamov A.A."/>
            <person name="Brown D.W."/>
            <person name="Nagy L.G."/>
            <person name="Floudas D."/>
            <person name="Held B.W."/>
            <person name="Levasseur A."/>
            <person name="Lombard V."/>
            <person name="Morin E."/>
            <person name="Otillar R."/>
            <person name="Lindquist E.A."/>
            <person name="Sun H."/>
            <person name="LaButti K.M."/>
            <person name="Schmutz J."/>
            <person name="Jabbour D."/>
            <person name="Luo H."/>
            <person name="Baker S.E."/>
            <person name="Pisabarro A.G."/>
            <person name="Walton J.D."/>
            <person name="Blanchette R.A."/>
            <person name="Henrissat B."/>
            <person name="Martin F."/>
            <person name="Cullen D."/>
            <person name="Hibbett D.S."/>
            <person name="Grigoriev I.V."/>
        </authorList>
    </citation>
    <scope>NUCLEOTIDE SEQUENCE [LARGE SCALE GENOMIC DNA]</scope>
    <source>
        <strain evidence="3">MUCL 33604</strain>
    </source>
</reference>
<name>A0A067PKU1_9AGAM</name>
<dbReference type="OrthoDB" id="3183767at2759"/>
<dbReference type="HOGENOM" id="CLU_002498_0_1_1"/>
<evidence type="ECO:0000313" key="2">
    <source>
        <dbReference type="EMBL" id="KDQ54440.1"/>
    </source>
</evidence>